<dbReference type="InterPro" id="IPR037284">
    <property type="entry name" value="SUF_FeS_clus_asmbl_SufBD_sf"/>
</dbReference>
<dbReference type="Pfam" id="PF01458">
    <property type="entry name" value="SUFBD_core"/>
    <property type="match status" value="1"/>
</dbReference>
<dbReference type="InterPro" id="IPR055346">
    <property type="entry name" value="Fe-S_cluster_assembly_SufBD"/>
</dbReference>
<feature type="domain" description="SUF system FeS cluster assembly SufBD core" evidence="1">
    <location>
        <begin position="141"/>
        <end position="368"/>
    </location>
</feature>
<dbReference type="SUPFAM" id="SSF101960">
    <property type="entry name" value="Stabilizer of iron transporter SufD"/>
    <property type="match status" value="1"/>
</dbReference>
<evidence type="ECO:0000313" key="3">
    <source>
        <dbReference type="Proteomes" id="UP000198393"/>
    </source>
</evidence>
<dbReference type="InterPro" id="IPR000825">
    <property type="entry name" value="SUF_FeS_clus_asmbl_SufBD_core"/>
</dbReference>
<accession>A0A239LZJ6</accession>
<protein>
    <submittedName>
        <fullName evidence="2">Iron-regulated ABC transporter permease protein SufD</fullName>
    </submittedName>
</protein>
<name>A0A239LZJ6_EKHLU</name>
<dbReference type="InterPro" id="IPR011542">
    <property type="entry name" value="SUF_FeS_clus_asmbl_SufD"/>
</dbReference>
<proteinExistence type="predicted"/>
<dbReference type="RefSeq" id="WP_089358192.1">
    <property type="nucleotide sequence ID" value="NZ_FZPD01000006.1"/>
</dbReference>
<sequence>MIKDAPAILENIASTFKGNKAQKSALDMLNEVGLPHRKSEAYKFTPITSLLEKNIDFQSIVADVFDADKLYDEAGSHLVFINGELDIEKSTIADALKFEVAEVSEGKHDPFSLLNAAYAKEEIRIESGYEEPVFVYHFNSNGFTNPRIKVNVKDGHTFRIIEKLITPEEQKTFTNSYIDFNVGKNAFGYHTKVQNYNAETFSHETVVAHVSRDGQFYNNTFSFEGAMVRNNLTINLEDENTEGHMYGLFLLDKKSHVDNNTSVDHTKPNSFSNELYKGILDEKSTGVFNGKIYVRQDAQKTNAFQSNNNILLSEDATLHTKPQLEIWADDVKCSHGCTSGQLDEDAIFYLRARGIKEKNAKAMILKAFAIETMQHIKVESVKEEVQQLVDLKLG</sequence>
<evidence type="ECO:0000313" key="2">
    <source>
        <dbReference type="EMBL" id="SNT35871.1"/>
    </source>
</evidence>
<dbReference type="AlphaFoldDB" id="A0A239LZJ6"/>
<dbReference type="PANTHER" id="PTHR43575:SF1">
    <property type="entry name" value="PROTEIN ABCI7, CHLOROPLASTIC"/>
    <property type="match status" value="1"/>
</dbReference>
<organism evidence="2 3">
    <name type="scientific">Ekhidna lutea</name>
    <dbReference type="NCBI Taxonomy" id="447679"/>
    <lineage>
        <taxon>Bacteria</taxon>
        <taxon>Pseudomonadati</taxon>
        <taxon>Bacteroidota</taxon>
        <taxon>Cytophagia</taxon>
        <taxon>Cytophagales</taxon>
        <taxon>Reichenbachiellaceae</taxon>
        <taxon>Ekhidna</taxon>
    </lineage>
</organism>
<keyword evidence="3" id="KW-1185">Reference proteome</keyword>
<gene>
    <name evidence="2" type="ORF">SAMN05421640_3523</name>
</gene>
<evidence type="ECO:0000259" key="1">
    <source>
        <dbReference type="Pfam" id="PF01458"/>
    </source>
</evidence>
<dbReference type="PANTHER" id="PTHR43575">
    <property type="entry name" value="PROTEIN ABCI7, CHLOROPLASTIC"/>
    <property type="match status" value="1"/>
</dbReference>
<dbReference type="Proteomes" id="UP000198393">
    <property type="component" value="Unassembled WGS sequence"/>
</dbReference>
<reference evidence="2 3" key="1">
    <citation type="submission" date="2017-06" db="EMBL/GenBank/DDBJ databases">
        <authorList>
            <person name="Kim H.J."/>
            <person name="Triplett B.A."/>
        </authorList>
    </citation>
    <scope>NUCLEOTIDE SEQUENCE [LARGE SCALE GENOMIC DNA]</scope>
    <source>
        <strain evidence="2 3">DSM 19307</strain>
    </source>
</reference>
<dbReference type="NCBIfam" id="TIGR01981">
    <property type="entry name" value="sufD"/>
    <property type="match status" value="1"/>
</dbReference>
<dbReference type="GO" id="GO:0016226">
    <property type="term" value="P:iron-sulfur cluster assembly"/>
    <property type="evidence" value="ECO:0007669"/>
    <property type="project" value="InterPro"/>
</dbReference>
<dbReference type="EMBL" id="FZPD01000006">
    <property type="protein sequence ID" value="SNT35871.1"/>
    <property type="molecule type" value="Genomic_DNA"/>
</dbReference>